<protein>
    <submittedName>
        <fullName evidence="1">Uncharacterized protein</fullName>
    </submittedName>
</protein>
<proteinExistence type="predicted"/>
<reference evidence="1" key="2">
    <citation type="journal article" date="2015" name="Data Brief">
        <title>Shoot transcriptome of the giant reed, Arundo donax.</title>
        <authorList>
            <person name="Barrero R.A."/>
            <person name="Guerrero F.D."/>
            <person name="Moolhuijzen P."/>
            <person name="Goolsby J.A."/>
            <person name="Tidwell J."/>
            <person name="Bellgard S.E."/>
            <person name="Bellgard M.I."/>
        </authorList>
    </citation>
    <scope>NUCLEOTIDE SEQUENCE</scope>
    <source>
        <tissue evidence="1">Shoot tissue taken approximately 20 cm above the soil surface</tissue>
    </source>
</reference>
<name>A0A0A9DFS2_ARUDO</name>
<reference evidence="1" key="1">
    <citation type="submission" date="2014-09" db="EMBL/GenBank/DDBJ databases">
        <authorList>
            <person name="Magalhaes I.L.F."/>
            <person name="Oliveira U."/>
            <person name="Santos F.R."/>
            <person name="Vidigal T.H.D.A."/>
            <person name="Brescovit A.D."/>
            <person name="Santos A.J."/>
        </authorList>
    </citation>
    <scope>NUCLEOTIDE SEQUENCE</scope>
    <source>
        <tissue evidence="1">Shoot tissue taken approximately 20 cm above the soil surface</tissue>
    </source>
</reference>
<organism evidence="1">
    <name type="scientific">Arundo donax</name>
    <name type="common">Giant reed</name>
    <name type="synonym">Donax arundinaceus</name>
    <dbReference type="NCBI Taxonomy" id="35708"/>
    <lineage>
        <taxon>Eukaryota</taxon>
        <taxon>Viridiplantae</taxon>
        <taxon>Streptophyta</taxon>
        <taxon>Embryophyta</taxon>
        <taxon>Tracheophyta</taxon>
        <taxon>Spermatophyta</taxon>
        <taxon>Magnoliopsida</taxon>
        <taxon>Liliopsida</taxon>
        <taxon>Poales</taxon>
        <taxon>Poaceae</taxon>
        <taxon>PACMAD clade</taxon>
        <taxon>Arundinoideae</taxon>
        <taxon>Arundineae</taxon>
        <taxon>Arundo</taxon>
    </lineage>
</organism>
<dbReference type="AlphaFoldDB" id="A0A0A9DFS2"/>
<accession>A0A0A9DFS2</accession>
<evidence type="ECO:0000313" key="1">
    <source>
        <dbReference type="EMBL" id="JAD84490.1"/>
    </source>
</evidence>
<dbReference type="EMBL" id="GBRH01213405">
    <property type="protein sequence ID" value="JAD84490.1"/>
    <property type="molecule type" value="Transcribed_RNA"/>
</dbReference>
<sequence>MGPSSEAHLNSYFLDTWTQIVQFLSFGCNIGMRSNFIFSS</sequence>